<keyword evidence="3" id="KW-0805">Transcription regulation</keyword>
<dbReference type="PROSITE" id="PS51294">
    <property type="entry name" value="HTH_MYB"/>
    <property type="match status" value="2"/>
</dbReference>
<keyword evidence="2" id="KW-0677">Repeat</keyword>
<feature type="compositionally biased region" description="Low complexity" evidence="7">
    <location>
        <begin position="160"/>
        <end position="171"/>
    </location>
</feature>
<feature type="domain" description="HTH myb-type" evidence="9">
    <location>
        <begin position="46"/>
        <end position="92"/>
    </location>
</feature>
<dbReference type="Gramene" id="TraesCS3D02G191400.1">
    <property type="protein sequence ID" value="TraesCS3D02G191400.1"/>
    <property type="gene ID" value="TraesCS3D02G191400"/>
</dbReference>
<sequence>MAREMNGYFSHPPPPPPVPAPYQEEAAADVDDAEDGSGGQGKLCSRGHWRPAEDARLKELVGQYGPQNWNLIAEKLDGRSGKSCRLRWFNQLDPRINRRAFTEEEEDRLMAAHRAYGNKWALIARLFPGRTDNAVKNHWHVLMARRQREQSGAFRRRTKPASSSSSSIAPAPHYPGVFLQHQHQHQHHYQHHGASPIPMPLQPFAMGVAIATGVYSKAATATASRAYSGGESDESASTCTTDLSLSSGSAAVPCFYHHQGYDMAPQAHAVTQAFSPSARSAFSAPSSSSARQQQRRQQQHEEQDGDKLSLPFFDFLGVGST</sequence>
<evidence type="ECO:0000256" key="3">
    <source>
        <dbReference type="ARBA" id="ARBA00023015"/>
    </source>
</evidence>
<dbReference type="PROSITE" id="PS50090">
    <property type="entry name" value="MYB_LIKE"/>
    <property type="match status" value="2"/>
</dbReference>
<evidence type="ECO:0000256" key="7">
    <source>
        <dbReference type="SAM" id="MobiDB-lite"/>
    </source>
</evidence>
<dbReference type="CDD" id="cd00167">
    <property type="entry name" value="SANT"/>
    <property type="match status" value="2"/>
</dbReference>
<evidence type="ECO:0000313" key="10">
    <source>
        <dbReference type="EnsemblPlants" id="TraesCS3D02G191400.1"/>
    </source>
</evidence>
<dbReference type="OMA" id="RIQHDIH"/>
<evidence type="ECO:0000259" key="9">
    <source>
        <dbReference type="PROSITE" id="PS51294"/>
    </source>
</evidence>
<feature type="domain" description="Myb-like" evidence="8">
    <location>
        <begin position="93"/>
        <end position="143"/>
    </location>
</feature>
<evidence type="ECO:0008006" key="12">
    <source>
        <dbReference type="Google" id="ProtNLM"/>
    </source>
</evidence>
<dbReference type="Gramene" id="TraesWEE_scaffold_005939_01G000100.1">
    <property type="protein sequence ID" value="TraesWEE_scaffold_005939_01G000100.1"/>
    <property type="gene ID" value="TraesWEE_scaffold_005939_01G000100"/>
</dbReference>
<dbReference type="Gramene" id="TraesCLE_scaffold_078306_01G000100.1">
    <property type="protein sequence ID" value="TraesCLE_scaffold_078306_01G000100.1"/>
    <property type="gene ID" value="TraesCLE_scaffold_078306_01G000100"/>
</dbReference>
<evidence type="ECO:0000256" key="2">
    <source>
        <dbReference type="ARBA" id="ARBA00022737"/>
    </source>
</evidence>
<dbReference type="Gramene" id="TraesCS3D03G0416500.1">
    <property type="protein sequence ID" value="TraesCS3D03G0416500.1.CDS"/>
    <property type="gene ID" value="TraesCS3D03G0416500"/>
</dbReference>
<evidence type="ECO:0000256" key="5">
    <source>
        <dbReference type="ARBA" id="ARBA00023163"/>
    </source>
</evidence>
<dbReference type="AlphaFoldDB" id="A0A3B6GRM1"/>
<organism evidence="10">
    <name type="scientific">Triticum aestivum</name>
    <name type="common">Wheat</name>
    <dbReference type="NCBI Taxonomy" id="4565"/>
    <lineage>
        <taxon>Eukaryota</taxon>
        <taxon>Viridiplantae</taxon>
        <taxon>Streptophyta</taxon>
        <taxon>Embryophyta</taxon>
        <taxon>Tracheophyta</taxon>
        <taxon>Spermatophyta</taxon>
        <taxon>Magnoliopsida</taxon>
        <taxon>Liliopsida</taxon>
        <taxon>Poales</taxon>
        <taxon>Poaceae</taxon>
        <taxon>BOP clade</taxon>
        <taxon>Pooideae</taxon>
        <taxon>Triticodae</taxon>
        <taxon>Triticeae</taxon>
        <taxon>Triticinae</taxon>
        <taxon>Triticum</taxon>
    </lineage>
</organism>
<evidence type="ECO:0000256" key="4">
    <source>
        <dbReference type="ARBA" id="ARBA00023125"/>
    </source>
</evidence>
<evidence type="ECO:0000256" key="1">
    <source>
        <dbReference type="ARBA" id="ARBA00004123"/>
    </source>
</evidence>
<dbReference type="STRING" id="4565.A0A3B6GRM1"/>
<dbReference type="Gramene" id="TraesSTA3D03G01858640.1">
    <property type="protein sequence ID" value="TraesSTA3D03G01858640.1"/>
    <property type="gene ID" value="TraesSTA3D03G01858640"/>
</dbReference>
<dbReference type="InterPro" id="IPR017930">
    <property type="entry name" value="Myb_dom"/>
</dbReference>
<dbReference type="SUPFAM" id="SSF46689">
    <property type="entry name" value="Homeodomain-like"/>
    <property type="match status" value="1"/>
</dbReference>
<dbReference type="Gramene" id="TraesARI3D03G01896620.1">
    <property type="protein sequence ID" value="TraesARI3D03G01896620.1"/>
    <property type="gene ID" value="TraesARI3D03G01896620"/>
</dbReference>
<reference evidence="10" key="1">
    <citation type="submission" date="2018-08" db="EMBL/GenBank/DDBJ databases">
        <authorList>
            <person name="Rossello M."/>
        </authorList>
    </citation>
    <scope>NUCLEOTIDE SEQUENCE [LARGE SCALE GENOMIC DNA]</scope>
    <source>
        <strain evidence="10">cv. Chinese Spring</strain>
    </source>
</reference>
<feature type="region of interest" description="Disordered" evidence="7">
    <location>
        <begin position="275"/>
        <end position="311"/>
    </location>
</feature>
<dbReference type="Gramene" id="TraesLAC3D03G01805320.1">
    <property type="protein sequence ID" value="TraesLAC3D03G01805320.1"/>
    <property type="gene ID" value="TraesLAC3D03G01805320"/>
</dbReference>
<dbReference type="SMART" id="SM00717">
    <property type="entry name" value="SANT"/>
    <property type="match status" value="2"/>
</dbReference>
<dbReference type="Proteomes" id="UP000019116">
    <property type="component" value="Chromosome 3D"/>
</dbReference>
<dbReference type="InterPro" id="IPR009057">
    <property type="entry name" value="Homeodomain-like_sf"/>
</dbReference>
<keyword evidence="11" id="KW-1185">Reference proteome</keyword>
<evidence type="ECO:0000313" key="11">
    <source>
        <dbReference type="Proteomes" id="UP000019116"/>
    </source>
</evidence>
<dbReference type="Pfam" id="PF13921">
    <property type="entry name" value="Myb_DNA-bind_6"/>
    <property type="match status" value="1"/>
</dbReference>
<dbReference type="Gramene" id="TraesKAR3D01G0137440.1">
    <property type="protein sequence ID" value="cds.TraesKAR3D01G0137440.1"/>
    <property type="gene ID" value="TraesKAR3D01G0137440"/>
</dbReference>
<dbReference type="InterPro" id="IPR001005">
    <property type="entry name" value="SANT/Myb"/>
</dbReference>
<keyword evidence="5" id="KW-0804">Transcription</keyword>
<dbReference type="FunFam" id="1.10.10.60:FF:000060">
    <property type="entry name" value="MYB transcription factor"/>
    <property type="match status" value="1"/>
</dbReference>
<feature type="compositionally biased region" description="Low complexity" evidence="7">
    <location>
        <begin position="275"/>
        <end position="296"/>
    </location>
</feature>
<dbReference type="Gramene" id="TraesROB_scaffold_024390_01G000100.1">
    <property type="protein sequence ID" value="TraesROB_scaffold_024390_01G000100.1"/>
    <property type="gene ID" value="TraesROB_scaffold_024390_01G000100"/>
</dbReference>
<keyword evidence="4" id="KW-0238">DNA-binding</keyword>
<feature type="compositionally biased region" description="Acidic residues" evidence="7">
    <location>
        <begin position="26"/>
        <end position="35"/>
    </location>
</feature>
<comment type="subcellular location">
    <subcellularLocation>
        <location evidence="1">Nucleus</location>
    </subcellularLocation>
</comment>
<feature type="compositionally biased region" description="Basic and acidic residues" evidence="7">
    <location>
        <begin position="298"/>
        <end position="307"/>
    </location>
</feature>
<dbReference type="Gramene" id="TraesMAC3D03G01862260.1">
    <property type="protein sequence ID" value="TraesMAC3D03G01862260.1"/>
    <property type="gene ID" value="TraesMAC3D03G01862260"/>
</dbReference>
<feature type="region of interest" description="Disordered" evidence="7">
    <location>
        <begin position="148"/>
        <end position="174"/>
    </location>
</feature>
<dbReference type="RefSeq" id="XP_044353242.1">
    <property type="nucleotide sequence ID" value="XM_044497307.1"/>
</dbReference>
<accession>A0A3B6GRM1</accession>
<dbReference type="SMR" id="A0A3B6GRM1"/>
<dbReference type="GeneID" id="123074460"/>
<dbReference type="OrthoDB" id="2143914at2759"/>
<evidence type="ECO:0000259" key="8">
    <source>
        <dbReference type="PROSITE" id="PS50090"/>
    </source>
</evidence>
<dbReference type="GO" id="GO:0000981">
    <property type="term" value="F:DNA-binding transcription factor activity, RNA polymerase II-specific"/>
    <property type="evidence" value="ECO:0000318"/>
    <property type="project" value="GO_Central"/>
</dbReference>
<dbReference type="Gramene" id="TraesCAD_scaffold_040877_01G000100.1">
    <property type="protein sequence ID" value="TraesCAD_scaffold_040877_01G000100.1"/>
    <property type="gene ID" value="TraesCAD_scaffold_040877_01G000100"/>
</dbReference>
<dbReference type="Gramene" id="TraesJUL3D03G01881680.1">
    <property type="protein sequence ID" value="TraesJUL3D03G01881680.1"/>
    <property type="gene ID" value="TraesJUL3D03G01881680"/>
</dbReference>
<dbReference type="Gramene" id="TraesSYM3D03G01886890.1">
    <property type="protein sequence ID" value="TraesSYM3D03G01886890.1"/>
    <property type="gene ID" value="TraesSYM3D03G01886890"/>
</dbReference>
<dbReference type="FunFam" id="1.10.10.60:FF:000356">
    <property type="entry name" value="MYB transcription factor"/>
    <property type="match status" value="1"/>
</dbReference>
<dbReference type="PANTHER" id="PTHR45614:SF259">
    <property type="entry name" value="MYB DOMAIN PROTEIN 89-RELATED"/>
    <property type="match status" value="1"/>
</dbReference>
<dbReference type="Gramene" id="TraesNOR3D03G01890890.1">
    <property type="protein sequence ID" value="TraesNOR3D03G01890890.1"/>
    <property type="gene ID" value="TraesNOR3D03G01890890"/>
</dbReference>
<dbReference type="GO" id="GO:0005634">
    <property type="term" value="C:nucleus"/>
    <property type="evidence" value="ECO:0000318"/>
    <property type="project" value="GO_Central"/>
</dbReference>
<feature type="compositionally biased region" description="Pro residues" evidence="7">
    <location>
        <begin position="11"/>
        <end position="20"/>
    </location>
</feature>
<dbReference type="Gramene" id="TraesRN3D0100438500.1">
    <property type="protein sequence ID" value="TraesRN3D0100438500.1"/>
    <property type="gene ID" value="TraesRN3D0100438500"/>
</dbReference>
<dbReference type="GO" id="GO:0006355">
    <property type="term" value="P:regulation of DNA-templated transcription"/>
    <property type="evidence" value="ECO:0000318"/>
    <property type="project" value="GO_Central"/>
</dbReference>
<dbReference type="PANTHER" id="PTHR45614">
    <property type="entry name" value="MYB PROTEIN-RELATED"/>
    <property type="match status" value="1"/>
</dbReference>
<name>A0A3B6GRM1_WHEAT</name>
<dbReference type="EnsemblPlants" id="TraesCS3D02G191400.1">
    <property type="protein sequence ID" value="TraesCS3D02G191400.1"/>
    <property type="gene ID" value="TraesCS3D02G191400"/>
</dbReference>
<dbReference type="InterPro" id="IPR050560">
    <property type="entry name" value="MYB_TF"/>
</dbReference>
<gene>
    <name evidence="10" type="primary">LOC123074460</name>
</gene>
<dbReference type="GO" id="GO:0000978">
    <property type="term" value="F:RNA polymerase II cis-regulatory region sequence-specific DNA binding"/>
    <property type="evidence" value="ECO:0000318"/>
    <property type="project" value="GO_Central"/>
</dbReference>
<dbReference type="Gene3D" id="1.10.10.60">
    <property type="entry name" value="Homeodomain-like"/>
    <property type="match status" value="2"/>
</dbReference>
<keyword evidence="6" id="KW-0539">Nucleus</keyword>
<dbReference type="Gramene" id="TraesLDM3D03G01862210.1">
    <property type="protein sequence ID" value="TraesLDM3D03G01862210.1"/>
    <property type="gene ID" value="TraesLDM3D03G01862210"/>
</dbReference>
<evidence type="ECO:0000256" key="6">
    <source>
        <dbReference type="ARBA" id="ARBA00023242"/>
    </source>
</evidence>
<protein>
    <recommendedName>
        <fullName evidence="12">MYB transcription factor</fullName>
    </recommendedName>
</protein>
<proteinExistence type="predicted"/>
<feature type="domain" description="HTH myb-type" evidence="9">
    <location>
        <begin position="93"/>
        <end position="147"/>
    </location>
</feature>
<reference evidence="10" key="2">
    <citation type="submission" date="2018-10" db="UniProtKB">
        <authorList>
            <consortium name="EnsemblPlants"/>
        </authorList>
    </citation>
    <scope>IDENTIFICATION</scope>
</reference>
<feature type="region of interest" description="Disordered" evidence="7">
    <location>
        <begin position="1"/>
        <end position="47"/>
    </location>
</feature>
<dbReference type="Gramene" id="TraesJAG3D03G01872330.1">
    <property type="protein sequence ID" value="TraesJAG3D03G01872330.1"/>
    <property type="gene ID" value="TraesJAG3D03G01872330"/>
</dbReference>
<feature type="domain" description="Myb-like" evidence="8">
    <location>
        <begin position="46"/>
        <end position="92"/>
    </location>
</feature>
<dbReference type="Gramene" id="TraesPARA_EIv1.0_1094590.1">
    <property type="protein sequence ID" value="TraesPARA_EIv1.0_1094590.1.CDS"/>
    <property type="gene ID" value="TraesPARA_EIv1.0_1094590"/>
</dbReference>